<evidence type="ECO:0000256" key="1">
    <source>
        <dbReference type="ARBA" id="ARBA00004123"/>
    </source>
</evidence>
<keyword evidence="2" id="KW-0539">Nucleus</keyword>
<feature type="domain" description="Zn(2)-C6 fungal-type" evidence="4">
    <location>
        <begin position="57"/>
        <end position="88"/>
    </location>
</feature>
<feature type="compositionally biased region" description="Polar residues" evidence="3">
    <location>
        <begin position="34"/>
        <end position="46"/>
    </location>
</feature>
<feature type="compositionally biased region" description="Low complexity" evidence="3">
    <location>
        <begin position="1"/>
        <end position="20"/>
    </location>
</feature>
<name>F4RTZ9_MELLP</name>
<evidence type="ECO:0000259" key="4">
    <source>
        <dbReference type="PROSITE" id="PS50048"/>
    </source>
</evidence>
<dbReference type="GeneID" id="18935257"/>
<gene>
    <name evidence="5" type="ORF">MELLADRAFT_89612</name>
</gene>
<dbReference type="InParanoid" id="F4RTZ9"/>
<dbReference type="PROSITE" id="PS00463">
    <property type="entry name" value="ZN2_CY6_FUNGAL_1"/>
    <property type="match status" value="1"/>
</dbReference>
<dbReference type="InterPro" id="IPR050613">
    <property type="entry name" value="Sec_Metabolite_Reg"/>
</dbReference>
<dbReference type="PROSITE" id="PS50048">
    <property type="entry name" value="ZN2_CY6_FUNGAL_2"/>
    <property type="match status" value="1"/>
</dbReference>
<dbReference type="CDD" id="cd00067">
    <property type="entry name" value="GAL4"/>
    <property type="match status" value="1"/>
</dbReference>
<dbReference type="VEuPathDB" id="FungiDB:MELLADRAFT_89612"/>
<dbReference type="PANTHER" id="PTHR31001:SF88">
    <property type="entry name" value="TRANSCRIPTION FACTOR PDR3"/>
    <property type="match status" value="1"/>
</dbReference>
<dbReference type="OrthoDB" id="2269373at2759"/>
<sequence>MHISLANSSSTLSSPAQSNPQSLHTLQSLNQSTDLMPTVNNNTTSGKLPRPPQRPPACRACKRRKSKCDFELPCSTCMLHNTTDMCAYDKLAIPRERKPAGNRSRQAGTVGVSNRNSELKLLRGRFSEAQKLIADQQAIIEAQEQRLRSKSISGRNLDLPRLNIEGSGQNQSNQTQTSDSSKTSDSPTPDTLADGLTQLVIDKATKSHSKASTSPPSPPPLPLPITTHTSNENGDCRDFENRKAAQDLSELEEDVLHLFASHSNLSLARQMEITACMVESGWLGPLSSLSGCITPTNISRQPGDVSFVRGNHLIPRSVNSENNTGSATRPSPKVHRPPTSILPTAEEIAVKTPEDLLGLFPRSLDYALTLLESYLGFVNLVHHLVDGEQARFELKLFYDLYMYNSVQSSNSKRTSNEKESPMPVSELMEMGWLSGTLAIFYLGSNSDDRFKSNEHQALRKAWLDGALQGLAIRFRNSERSVDLTALRCACLVVWIYVLYGKDEEIHPAIHLNSDALYRACDELQLV</sequence>
<dbReference type="Gene3D" id="4.10.240.10">
    <property type="entry name" value="Zn(2)-C6 fungal-type DNA-binding domain"/>
    <property type="match status" value="1"/>
</dbReference>
<dbReference type="HOGENOM" id="CLU_517848_0_0_1"/>
<evidence type="ECO:0000256" key="3">
    <source>
        <dbReference type="SAM" id="MobiDB-lite"/>
    </source>
</evidence>
<dbReference type="SMART" id="SM00066">
    <property type="entry name" value="GAL4"/>
    <property type="match status" value="1"/>
</dbReference>
<keyword evidence="6" id="KW-1185">Reference proteome</keyword>
<evidence type="ECO:0000313" key="5">
    <source>
        <dbReference type="EMBL" id="EGG04171.1"/>
    </source>
</evidence>
<evidence type="ECO:0000256" key="2">
    <source>
        <dbReference type="ARBA" id="ARBA00023242"/>
    </source>
</evidence>
<reference evidence="6" key="1">
    <citation type="journal article" date="2011" name="Proc. Natl. Acad. Sci. U.S.A.">
        <title>Obligate biotrophy features unraveled by the genomic analysis of rust fungi.</title>
        <authorList>
            <person name="Duplessis S."/>
            <person name="Cuomo C.A."/>
            <person name="Lin Y.-C."/>
            <person name="Aerts A."/>
            <person name="Tisserant E."/>
            <person name="Veneault-Fourrey C."/>
            <person name="Joly D.L."/>
            <person name="Hacquard S."/>
            <person name="Amselem J."/>
            <person name="Cantarel B.L."/>
            <person name="Chiu R."/>
            <person name="Coutinho P.M."/>
            <person name="Feau N."/>
            <person name="Field M."/>
            <person name="Frey P."/>
            <person name="Gelhaye E."/>
            <person name="Goldberg J."/>
            <person name="Grabherr M.G."/>
            <person name="Kodira C.D."/>
            <person name="Kohler A."/>
            <person name="Kuees U."/>
            <person name="Lindquist E.A."/>
            <person name="Lucas S.M."/>
            <person name="Mago R."/>
            <person name="Mauceli E."/>
            <person name="Morin E."/>
            <person name="Murat C."/>
            <person name="Pangilinan J.L."/>
            <person name="Park R."/>
            <person name="Pearson M."/>
            <person name="Quesneville H."/>
            <person name="Rouhier N."/>
            <person name="Sakthikumar S."/>
            <person name="Salamov A.A."/>
            <person name="Schmutz J."/>
            <person name="Selles B."/>
            <person name="Shapiro H."/>
            <person name="Tanguay P."/>
            <person name="Tuskan G.A."/>
            <person name="Henrissat B."/>
            <person name="Van de Peer Y."/>
            <person name="Rouze P."/>
            <person name="Ellis J.G."/>
            <person name="Dodds P.N."/>
            <person name="Schein J.E."/>
            <person name="Zhong S."/>
            <person name="Hamelin R.C."/>
            <person name="Grigoriev I.V."/>
            <person name="Szabo L.J."/>
            <person name="Martin F."/>
        </authorList>
    </citation>
    <scope>NUCLEOTIDE SEQUENCE [LARGE SCALE GENOMIC DNA]</scope>
    <source>
        <strain evidence="6">98AG31 / pathotype 3-4-7</strain>
    </source>
</reference>
<proteinExistence type="predicted"/>
<dbReference type="STRING" id="747676.F4RTZ9"/>
<comment type="subcellular location">
    <subcellularLocation>
        <location evidence="1">Nucleus</location>
    </subcellularLocation>
</comment>
<feature type="compositionally biased region" description="Polar residues" evidence="3">
    <location>
        <begin position="317"/>
        <end position="329"/>
    </location>
</feature>
<dbReference type="GO" id="GO:0008270">
    <property type="term" value="F:zinc ion binding"/>
    <property type="evidence" value="ECO:0007669"/>
    <property type="project" value="InterPro"/>
</dbReference>
<dbReference type="InterPro" id="IPR036864">
    <property type="entry name" value="Zn2-C6_fun-type_DNA-bd_sf"/>
</dbReference>
<dbReference type="Pfam" id="PF00172">
    <property type="entry name" value="Zn_clus"/>
    <property type="match status" value="1"/>
</dbReference>
<protein>
    <recommendedName>
        <fullName evidence="4">Zn(2)-C6 fungal-type domain-containing protein</fullName>
    </recommendedName>
</protein>
<dbReference type="Proteomes" id="UP000001072">
    <property type="component" value="Unassembled WGS sequence"/>
</dbReference>
<feature type="region of interest" description="Disordered" evidence="3">
    <location>
        <begin position="34"/>
        <end position="59"/>
    </location>
</feature>
<organism evidence="6">
    <name type="scientific">Melampsora larici-populina (strain 98AG31 / pathotype 3-4-7)</name>
    <name type="common">Poplar leaf rust fungus</name>
    <dbReference type="NCBI Taxonomy" id="747676"/>
    <lineage>
        <taxon>Eukaryota</taxon>
        <taxon>Fungi</taxon>
        <taxon>Dikarya</taxon>
        <taxon>Basidiomycota</taxon>
        <taxon>Pucciniomycotina</taxon>
        <taxon>Pucciniomycetes</taxon>
        <taxon>Pucciniales</taxon>
        <taxon>Melampsoraceae</taxon>
        <taxon>Melampsora</taxon>
    </lineage>
</organism>
<feature type="region of interest" description="Disordered" evidence="3">
    <location>
        <begin position="1"/>
        <end position="22"/>
    </location>
</feature>
<dbReference type="KEGG" id="mlr:MELLADRAFT_89612"/>
<dbReference type="PANTHER" id="PTHR31001">
    <property type="entry name" value="UNCHARACTERIZED TRANSCRIPTIONAL REGULATORY PROTEIN"/>
    <property type="match status" value="1"/>
</dbReference>
<dbReference type="GO" id="GO:0000981">
    <property type="term" value="F:DNA-binding transcription factor activity, RNA polymerase II-specific"/>
    <property type="evidence" value="ECO:0007669"/>
    <property type="project" value="InterPro"/>
</dbReference>
<feature type="compositionally biased region" description="Low complexity" evidence="3">
    <location>
        <begin position="166"/>
        <end position="191"/>
    </location>
</feature>
<dbReference type="GO" id="GO:0005634">
    <property type="term" value="C:nucleus"/>
    <property type="evidence" value="ECO:0007669"/>
    <property type="project" value="UniProtKB-SubCell"/>
</dbReference>
<evidence type="ECO:0000313" key="6">
    <source>
        <dbReference type="Proteomes" id="UP000001072"/>
    </source>
</evidence>
<dbReference type="EMBL" id="GL883120">
    <property type="protein sequence ID" value="EGG04171.1"/>
    <property type="molecule type" value="Genomic_DNA"/>
</dbReference>
<feature type="region of interest" description="Disordered" evidence="3">
    <location>
        <begin position="145"/>
        <end position="193"/>
    </location>
</feature>
<accession>F4RTZ9</accession>
<dbReference type="AlphaFoldDB" id="F4RTZ9"/>
<dbReference type="InterPro" id="IPR001138">
    <property type="entry name" value="Zn2Cys6_DnaBD"/>
</dbReference>
<feature type="region of interest" description="Disordered" evidence="3">
    <location>
        <begin position="205"/>
        <end position="237"/>
    </location>
</feature>
<dbReference type="RefSeq" id="XP_007412632.1">
    <property type="nucleotide sequence ID" value="XM_007412570.1"/>
</dbReference>
<dbReference type="eggNOG" id="ENOG502SIF3">
    <property type="taxonomic scope" value="Eukaryota"/>
</dbReference>
<feature type="region of interest" description="Disordered" evidence="3">
    <location>
        <begin position="316"/>
        <end position="339"/>
    </location>
</feature>
<dbReference type="SUPFAM" id="SSF57701">
    <property type="entry name" value="Zn2/Cys6 DNA-binding domain"/>
    <property type="match status" value="1"/>
</dbReference>